<dbReference type="EMBL" id="JN253638">
    <property type="protein sequence ID" value="AEK80451.1"/>
    <property type="molecule type" value="Genomic_DNA"/>
</dbReference>
<dbReference type="EMBL" id="JN253637">
    <property type="protein sequence ID" value="AEK80450.1"/>
    <property type="molecule type" value="Genomic_DNA"/>
</dbReference>
<dbReference type="Pfam" id="PF16810">
    <property type="entry name" value="RXLR"/>
    <property type="match status" value="1"/>
</dbReference>
<organism evidence="6">
    <name type="scientific">Phytophthora sojae</name>
    <name type="common">Soybean stem and root rot agent</name>
    <name type="synonym">Phytophthora megasperma f. sp. glycines</name>
    <dbReference type="NCBI Taxonomy" id="67593"/>
    <lineage>
        <taxon>Eukaryota</taxon>
        <taxon>Sar</taxon>
        <taxon>Stramenopiles</taxon>
        <taxon>Oomycota</taxon>
        <taxon>Peronosporomycetes</taxon>
        <taxon>Peronosporales</taxon>
        <taxon>Peronosporaceae</taxon>
        <taxon>Phytophthora</taxon>
    </lineage>
</organism>
<dbReference type="OrthoDB" id="114087at2759"/>
<dbReference type="VEuPathDB" id="FungiDB:PHYSODRAFT_284582"/>
<dbReference type="OMA" id="RAHKEND"/>
<dbReference type="EMBL" id="EU282486">
    <property type="protein sequence ID" value="ABZ10805.1"/>
    <property type="molecule type" value="Genomic_DNA"/>
</dbReference>
<feature type="signal peptide" evidence="5">
    <location>
        <begin position="1"/>
        <end position="21"/>
    </location>
</feature>
<sequence length="150" mass="16657">MRLSLILSVIVVTGCLVACNAAADSAQTKISVMRSEGPIRSLNAGEDDGDASYGRFLRAHKENDVSSSEERVIVLTEMLNKANVKQAAKAILKDPSIEAAVCKEWNAKGFKTNKISLWLSTRKKDKYLQIYNGYGHYLYQLMKKAQEKLS</sequence>
<comment type="similarity">
    <text evidence="2 5">Belongs to the RxLR effector family.</text>
</comment>
<evidence type="ECO:0000313" key="8">
    <source>
        <dbReference type="EMBL" id="AEK80451.1"/>
    </source>
</evidence>
<dbReference type="AlphaFoldDB" id="B2C6F4"/>
<dbReference type="KEGG" id="psoj:PHYSODRAFT_284582"/>
<evidence type="ECO:0000256" key="4">
    <source>
        <dbReference type="ARBA" id="ARBA00022729"/>
    </source>
</evidence>
<dbReference type="Gene3D" id="1.10.10.2460">
    <property type="match status" value="1"/>
</dbReference>
<evidence type="ECO:0000256" key="2">
    <source>
        <dbReference type="ARBA" id="ARBA00010400"/>
    </source>
</evidence>
<dbReference type="GO" id="GO:0005576">
    <property type="term" value="C:extracellular region"/>
    <property type="evidence" value="ECO:0007669"/>
    <property type="project" value="UniProtKB-SubCell"/>
</dbReference>
<dbReference type="PROSITE" id="PS51257">
    <property type="entry name" value="PROKAR_LIPOPROTEIN"/>
    <property type="match status" value="1"/>
</dbReference>
<evidence type="ECO:0000313" key="7">
    <source>
        <dbReference type="EMBL" id="AEK80450.1"/>
    </source>
</evidence>
<reference evidence="6" key="1">
    <citation type="journal article" date="2008" name="Plant Cell">
        <title>Conserved C-terminal motifs required for avirulence and suppression of cell death by Phytophthora sojae effector Avr1b.</title>
        <authorList>
            <person name="Dou D."/>
            <person name="Kale S.D."/>
            <person name="Wang X."/>
            <person name="Chen Y."/>
            <person name="Wang Q."/>
            <person name="Wang X."/>
            <person name="Jiang R.H."/>
            <person name="Arredondo F.D."/>
            <person name="Anderson R.G."/>
            <person name="Thakur P.B."/>
            <person name="McDowell J.M."/>
            <person name="Wang Y."/>
            <person name="Tyler B.M."/>
        </authorList>
    </citation>
    <scope>NUCLEOTIDE SEQUENCE</scope>
</reference>
<accession>B2C6F4</accession>
<name>B2C6F4_PHYSO</name>
<dbReference type="InterPro" id="IPR031825">
    <property type="entry name" value="RXLR"/>
</dbReference>
<proteinExistence type="inferred from homology"/>
<comment type="function">
    <text evidence="5">Effector that suppresses plant defense responses during pathogen infection.</text>
</comment>
<reference evidence="7" key="2">
    <citation type="journal article" date="2011" name="Plant Cell">
        <title>Transcriptional programming and functional interactions within the Phytophthora sojae RXLR effector repertoire.</title>
        <authorList>
            <person name="Wang Q."/>
            <person name="Han C."/>
            <person name="Ferreira A.O."/>
            <person name="Yu X."/>
            <person name="Ye W."/>
            <person name="Tripathy S."/>
            <person name="Kale S.D."/>
            <person name="Gu B."/>
            <person name="Sheng Y."/>
            <person name="Sui Y."/>
            <person name="Wang X."/>
            <person name="Zhang Z."/>
            <person name="Cheng B."/>
            <person name="Dong S."/>
            <person name="Shan W."/>
            <person name="Zheng X."/>
            <person name="Dou D."/>
            <person name="Tyler B.M."/>
            <person name="Wang Y."/>
        </authorList>
    </citation>
    <scope>NUCLEOTIDE SEQUENCE</scope>
    <source>
        <strain evidence="7">P7074</strain>
        <strain evidence="8">P7076</strain>
    </source>
</reference>
<protein>
    <recommendedName>
        <fullName evidence="5">RxLR effector protein</fullName>
    </recommendedName>
</protein>
<keyword evidence="4 5" id="KW-0732">Signal</keyword>
<gene>
    <name evidence="7" type="primary">Avh</name>
</gene>
<dbReference type="HOGENOM" id="CLU_150976_0_0_1"/>
<feature type="chain" id="PRO_5007639473" description="RxLR effector protein" evidence="5">
    <location>
        <begin position="22"/>
        <end position="150"/>
    </location>
</feature>
<keyword evidence="3 5" id="KW-0964">Secreted</keyword>
<evidence type="ECO:0000313" key="6">
    <source>
        <dbReference type="EMBL" id="ABZ10805.1"/>
    </source>
</evidence>
<comment type="subcellular location">
    <subcellularLocation>
        <location evidence="1 5">Secreted</location>
    </subcellularLocation>
</comment>
<evidence type="ECO:0000256" key="3">
    <source>
        <dbReference type="ARBA" id="ARBA00022525"/>
    </source>
</evidence>
<evidence type="ECO:0000256" key="1">
    <source>
        <dbReference type="ARBA" id="ARBA00004613"/>
    </source>
</evidence>
<evidence type="ECO:0000256" key="5">
    <source>
        <dbReference type="RuleBase" id="RU367124"/>
    </source>
</evidence>